<evidence type="ECO:0000313" key="2">
    <source>
        <dbReference type="EMBL" id="UXI68041.1"/>
    </source>
</evidence>
<evidence type="ECO:0000256" key="1">
    <source>
        <dbReference type="SAM" id="Phobius"/>
    </source>
</evidence>
<gene>
    <name evidence="2" type="ORF">N4264_25500</name>
</gene>
<evidence type="ECO:0000313" key="3">
    <source>
        <dbReference type="Proteomes" id="UP001064632"/>
    </source>
</evidence>
<organism evidence="2 3">
    <name type="scientific">Tahibacter amnicola</name>
    <dbReference type="NCBI Taxonomy" id="2976241"/>
    <lineage>
        <taxon>Bacteria</taxon>
        <taxon>Pseudomonadati</taxon>
        <taxon>Pseudomonadota</taxon>
        <taxon>Gammaproteobacteria</taxon>
        <taxon>Lysobacterales</taxon>
        <taxon>Rhodanobacteraceae</taxon>
        <taxon>Tahibacter</taxon>
    </lineage>
</organism>
<feature type="transmembrane region" description="Helical" evidence="1">
    <location>
        <begin position="94"/>
        <end position="112"/>
    </location>
</feature>
<sequence>MTSGRRVRVVGAFIAALGVAANWGSVVQTQVSLLALRRLGMRIPWDVNLESVVRDLAGFAPFYAGIVLVGWLPAMGVAAWLSHHHTALRTPLHALAGAAAVAGALFALDTLAPVPGVVAATRTGLGYTGLVAGGAVGGLCFAIWSRALRPVAFGVVSTSDASLS</sequence>
<accession>A0ABY6BEM8</accession>
<feature type="transmembrane region" description="Helical" evidence="1">
    <location>
        <begin position="124"/>
        <end position="144"/>
    </location>
</feature>
<protein>
    <submittedName>
        <fullName evidence="2">Uncharacterized protein</fullName>
    </submittedName>
</protein>
<keyword evidence="3" id="KW-1185">Reference proteome</keyword>
<proteinExistence type="predicted"/>
<dbReference type="Proteomes" id="UP001064632">
    <property type="component" value="Chromosome"/>
</dbReference>
<name>A0ABY6BEM8_9GAMM</name>
<keyword evidence="1" id="KW-0812">Transmembrane</keyword>
<reference evidence="2" key="1">
    <citation type="submission" date="2022-09" db="EMBL/GenBank/DDBJ databases">
        <title>Tahibacter sp. nov., isolated from a fresh water.</title>
        <authorList>
            <person name="Baek J.H."/>
            <person name="Lee J.K."/>
            <person name="Kim J.M."/>
            <person name="Jeon C.O."/>
        </authorList>
    </citation>
    <scope>NUCLEOTIDE SEQUENCE</scope>
    <source>
        <strain evidence="2">W38</strain>
    </source>
</reference>
<feature type="transmembrane region" description="Helical" evidence="1">
    <location>
        <begin position="62"/>
        <end position="82"/>
    </location>
</feature>
<keyword evidence="1" id="KW-1133">Transmembrane helix</keyword>
<dbReference type="EMBL" id="CP104694">
    <property type="protein sequence ID" value="UXI68041.1"/>
    <property type="molecule type" value="Genomic_DNA"/>
</dbReference>
<keyword evidence="1" id="KW-0472">Membrane</keyword>
<dbReference type="RefSeq" id="WP_261695008.1">
    <property type="nucleotide sequence ID" value="NZ_CP104694.1"/>
</dbReference>